<comment type="caution">
    <text evidence="2">The sequence shown here is derived from an EMBL/GenBank/DDBJ whole genome shotgun (WGS) entry which is preliminary data.</text>
</comment>
<name>A0A1F5YYG7_9BACT</name>
<reference evidence="2 3" key="1">
    <citation type="journal article" date="2016" name="Nat. Commun.">
        <title>Thousands of microbial genomes shed light on interconnected biogeochemical processes in an aquifer system.</title>
        <authorList>
            <person name="Anantharaman K."/>
            <person name="Brown C.T."/>
            <person name="Hug L.A."/>
            <person name="Sharon I."/>
            <person name="Castelle C.J."/>
            <person name="Probst A.J."/>
            <person name="Thomas B.C."/>
            <person name="Singh A."/>
            <person name="Wilkins M.J."/>
            <person name="Karaoz U."/>
            <person name="Brodie E.L."/>
            <person name="Williams K.H."/>
            <person name="Hubbard S.S."/>
            <person name="Banfield J.F."/>
        </authorList>
    </citation>
    <scope>NUCLEOTIDE SEQUENCE [LARGE SCALE GENOMIC DNA]</scope>
</reference>
<feature type="signal peptide" evidence="1">
    <location>
        <begin position="1"/>
        <end position="23"/>
    </location>
</feature>
<dbReference type="AlphaFoldDB" id="A0A1F5YYG7"/>
<dbReference type="STRING" id="1817867.A3F83_11390"/>
<accession>A0A1F5YYG7</accession>
<evidence type="ECO:0000313" key="2">
    <source>
        <dbReference type="EMBL" id="OGG05240.1"/>
    </source>
</evidence>
<dbReference type="EMBL" id="MFIX01000075">
    <property type="protein sequence ID" value="OGG05240.1"/>
    <property type="molecule type" value="Genomic_DNA"/>
</dbReference>
<gene>
    <name evidence="2" type="ORF">A3F83_11390</name>
</gene>
<proteinExistence type="predicted"/>
<organism evidence="2 3">
    <name type="scientific">Candidatus Glassbacteria bacterium RIFCSPLOWO2_12_FULL_58_11</name>
    <dbReference type="NCBI Taxonomy" id="1817867"/>
    <lineage>
        <taxon>Bacteria</taxon>
        <taxon>Candidatus Glassiibacteriota</taxon>
    </lineage>
</organism>
<keyword evidence="1" id="KW-0732">Signal</keyword>
<dbReference type="Gene3D" id="2.60.120.200">
    <property type="match status" value="1"/>
</dbReference>
<protein>
    <submittedName>
        <fullName evidence="2">Uncharacterized protein</fullName>
    </submittedName>
</protein>
<feature type="chain" id="PRO_5009522698" evidence="1">
    <location>
        <begin position="24"/>
        <end position="263"/>
    </location>
</feature>
<dbReference type="Proteomes" id="UP000179129">
    <property type="component" value="Unassembled WGS sequence"/>
</dbReference>
<feature type="non-terminal residue" evidence="2">
    <location>
        <position position="263"/>
    </location>
</feature>
<evidence type="ECO:0000256" key="1">
    <source>
        <dbReference type="SAM" id="SignalP"/>
    </source>
</evidence>
<evidence type="ECO:0000313" key="3">
    <source>
        <dbReference type="Proteomes" id="UP000179129"/>
    </source>
</evidence>
<sequence length="263" mass="28909">MKKISIICIALAALVLVGLVARAAENEPPAPAAGESGLAAIYPGDVGLAADTAVVLVEDFETGDIGDLTKRWTDSINKDGQSLSFSSENAPGSPGRHSLIITGTKGHDTGGDLWMLLERGYEQLYARFYVKFAPDAPYVHHFVSMGGKVDTLRYPVGRAGIRPDGYDRFGSSIDLVRENADPPGKWSFYTYWSEMRSWQTPEGVSDGRPNPFYGNHFGPEQPAQARRGEWQCVEFMIKLNTPPDKRDGEQALWIDGRLACRWA</sequence>